<dbReference type="InParanoid" id="A0A6P8WFL4"/>
<comment type="similarity">
    <text evidence="1">Belongs to the TRAFAC class TrmE-Era-EngA-EngB-Septin-like GTPase superfamily. AIG1/Toc34/Toc159-like paraseptin GTPase family. IAN subfamily.</text>
</comment>
<dbReference type="SUPFAM" id="SSF52540">
    <property type="entry name" value="P-loop containing nucleoside triphosphate hydrolases"/>
    <property type="match status" value="2"/>
</dbReference>
<dbReference type="InterPro" id="IPR027417">
    <property type="entry name" value="P-loop_NTPase"/>
</dbReference>
<dbReference type="SUPFAM" id="SSF52949">
    <property type="entry name" value="Macro domain-like"/>
    <property type="match status" value="1"/>
</dbReference>
<feature type="transmembrane region" description="Helical" evidence="4">
    <location>
        <begin position="259"/>
        <end position="277"/>
    </location>
</feature>
<sequence length="1336" mass="147338">MDESNTTRIVLLGKTGVGKSSLANIILGDAKFKIDHCNDSKMKSSSAETKSIDGRSITLIDTPGFFDAGRSEEEMKPEMVRCLTECAPGPHAILILLKVEKFTEQERAVITQMFQYFSEDALKHTVIVFTHGDQLPEGKKIEEYVEQSEGLSDLVTRCGGRCHVFDSKYWKTNEGDEYRSNQFQVAELLNTIDGIVTANSSGYYTDEAMQEIEREIQKEEGHIRQASRNMPEEGIRKEAKSNYLKKQVDNAPRTWFRSFIRYAVIAGILATISAVLINSKMFKIFRVAPQDIEVPATPPLTEVETENDGTGSDSHPVVEVIQSAFEYFVEKYNALFERMYNPSNPFEYQQAVLQKSVHDVGDLVITVRDGLELHTSSPNKNMTAPVQLYPEEGRVLVSLSTQPDDENDVRDWKAEVDKLFNGYLCHCEVDPHKVVALLESRNSLQTTNDVKVYSENGMAVVVGHRSQVNAKLMDVEALLGKQRPRLLERQTCICRLGEAKLRLLWKEIEHTLQKDFPGVKVTQGAPGQLHLEGSVEDILKAKDRISDQEKLVFKRTVSDMSPHLLAFLKKAYNGPGVLGDFLGVAGKVEVELRDTELRFLSLSNNILVETEKALQCEIKEVKIDVPYCSAVPSELQEKLKSETKDMNQVQHRAQVVFGADSSVCLLGHTKEVEDLNEVVIQFILDQSIVQSVVNLPFEELVHELPEFLQLHGLDHSGVTFNPLTSSSRPMVVLEGPSSKVTEVRNRLGPILDSLVQDRLPIDNRVEVKYQTSTENRAPSDLGFQMDASGQDGERGATAGAPGGGVRVEIIQGTIETQQLTARFRKEADEETIPGDTVLVEARAGQSNAVIFLNLAPWNEDPDGAPVEVLRMGINNILTCCEDRGFGSVALPVLGAGIALRFPDSLVARVVLEEVYAFEQNRASVKPLLVRIVIHPEDEDSLEAFKSAQEASQIKGFTMRMNQHAQGPTPTRIVLLGKTGSGKSNLGNTILGEEVFTTNNSPNSGTRKCQAETKTVNGRSLTLIDTPGFFDACKSEKDMKPEIVSCITECAPGPHAFVIVLKVEKFTEHEQAVITKICEYFSKEVFKYAVIVFTHGEQLEGRTIEEFVKLNKNLSDLVKKCGGRCHVMDNKHWKNNQQEEYRNNQVQVKELLIAIDNMVKDNNGSFYTNEVFQEVEKYICTVVEEYIKHDTSSGNVPLEEIRKEAKSIVFERLLIQLAGATTGALLGAFCGVAFMVALVMIALHSAGGFMNVLKQMKALRGTAAVGGGGGLGVAGTVLAVASAAGFAVTGGVAGGAIGLKAAEGAKTPGEAVEMSYNAVMEKVNDVIEKGKGHFNLK</sequence>
<keyword evidence="7" id="KW-1185">Reference proteome</keyword>
<feature type="domain" description="AIG1-type G" evidence="6">
    <location>
        <begin position="967"/>
        <end position="1175"/>
    </location>
</feature>
<dbReference type="PANTHER" id="PTHR10903:SF62">
    <property type="entry name" value="GTPASE IMAP FAMILY MEMBER 4-LIKE-RELATED"/>
    <property type="match status" value="1"/>
</dbReference>
<dbReference type="InterPro" id="IPR002589">
    <property type="entry name" value="Macro_dom"/>
</dbReference>
<dbReference type="PANTHER" id="PTHR10903">
    <property type="entry name" value="GTPASE, IMAP FAMILY MEMBER-RELATED"/>
    <property type="match status" value="1"/>
</dbReference>
<dbReference type="GeneID" id="117555510"/>
<feature type="transmembrane region" description="Helical" evidence="4">
    <location>
        <begin position="1212"/>
        <end position="1242"/>
    </location>
</feature>
<dbReference type="PROSITE" id="PS51154">
    <property type="entry name" value="MACRO"/>
    <property type="match status" value="1"/>
</dbReference>
<dbReference type="InterPro" id="IPR045058">
    <property type="entry name" value="GIMA/IAN/Toc"/>
</dbReference>
<keyword evidence="4" id="KW-0472">Membrane</keyword>
<dbReference type="Pfam" id="PF04548">
    <property type="entry name" value="AIG1"/>
    <property type="match status" value="2"/>
</dbReference>
<dbReference type="InterPro" id="IPR006703">
    <property type="entry name" value="G_AIG1"/>
</dbReference>
<gene>
    <name evidence="8" type="primary">LOC117555510</name>
</gene>
<dbReference type="GO" id="GO:0005525">
    <property type="term" value="F:GTP binding"/>
    <property type="evidence" value="ECO:0007669"/>
    <property type="project" value="UniProtKB-KW"/>
</dbReference>
<keyword evidence="4" id="KW-0812">Transmembrane</keyword>
<dbReference type="Gene3D" id="3.40.220.10">
    <property type="entry name" value="Leucine Aminopeptidase, subunit E, domain 1"/>
    <property type="match status" value="1"/>
</dbReference>
<evidence type="ECO:0000256" key="3">
    <source>
        <dbReference type="ARBA" id="ARBA00023134"/>
    </source>
</evidence>
<dbReference type="PROSITE" id="PS51720">
    <property type="entry name" value="G_AIG1"/>
    <property type="match status" value="2"/>
</dbReference>
<keyword evidence="3" id="KW-0342">GTP-binding</keyword>
<dbReference type="CDD" id="cd01852">
    <property type="entry name" value="AIG1"/>
    <property type="match status" value="1"/>
</dbReference>
<accession>A0A6P8WFL4</accession>
<organism evidence="7 8">
    <name type="scientific">Gymnodraco acuticeps</name>
    <name type="common">Antarctic dragonfish</name>
    <dbReference type="NCBI Taxonomy" id="8218"/>
    <lineage>
        <taxon>Eukaryota</taxon>
        <taxon>Metazoa</taxon>
        <taxon>Chordata</taxon>
        <taxon>Craniata</taxon>
        <taxon>Vertebrata</taxon>
        <taxon>Euteleostomi</taxon>
        <taxon>Actinopterygii</taxon>
        <taxon>Neopterygii</taxon>
        <taxon>Teleostei</taxon>
        <taxon>Neoteleostei</taxon>
        <taxon>Acanthomorphata</taxon>
        <taxon>Eupercaria</taxon>
        <taxon>Perciformes</taxon>
        <taxon>Notothenioidei</taxon>
        <taxon>Bathydraconidae</taxon>
        <taxon>Gymnodraco</taxon>
    </lineage>
</organism>
<dbReference type="FunFam" id="3.40.50.300:FF:000366">
    <property type="entry name" value="GTPase, IMAP family member 2"/>
    <property type="match status" value="2"/>
</dbReference>
<feature type="domain" description="Macro" evidence="5">
    <location>
        <begin position="752"/>
        <end position="952"/>
    </location>
</feature>
<dbReference type="RefSeq" id="XP_034086277.1">
    <property type="nucleotide sequence ID" value="XM_034230386.1"/>
</dbReference>
<dbReference type="OrthoDB" id="6133115at2759"/>
<feature type="domain" description="AIG1-type G" evidence="6">
    <location>
        <begin position="4"/>
        <end position="213"/>
    </location>
</feature>
<dbReference type="InterPro" id="IPR043472">
    <property type="entry name" value="Macro_dom-like"/>
</dbReference>
<evidence type="ECO:0000259" key="5">
    <source>
        <dbReference type="PROSITE" id="PS51154"/>
    </source>
</evidence>
<keyword evidence="4" id="KW-1133">Transmembrane helix</keyword>
<evidence type="ECO:0000313" key="7">
    <source>
        <dbReference type="Proteomes" id="UP000515161"/>
    </source>
</evidence>
<name>A0A6P8WFL4_GYMAC</name>
<evidence type="ECO:0000259" key="6">
    <source>
        <dbReference type="PROSITE" id="PS51720"/>
    </source>
</evidence>
<dbReference type="KEGG" id="gacu:117555510"/>
<evidence type="ECO:0000256" key="2">
    <source>
        <dbReference type="ARBA" id="ARBA00022741"/>
    </source>
</evidence>
<feature type="transmembrane region" description="Helical" evidence="4">
    <location>
        <begin position="1262"/>
        <end position="1287"/>
    </location>
</feature>
<keyword evidence="2" id="KW-0547">Nucleotide-binding</keyword>
<proteinExistence type="inferred from homology"/>
<dbReference type="Gene3D" id="3.40.50.300">
    <property type="entry name" value="P-loop containing nucleotide triphosphate hydrolases"/>
    <property type="match status" value="2"/>
</dbReference>
<evidence type="ECO:0000313" key="8">
    <source>
        <dbReference type="RefSeq" id="XP_034086277.1"/>
    </source>
</evidence>
<evidence type="ECO:0000256" key="4">
    <source>
        <dbReference type="SAM" id="Phobius"/>
    </source>
</evidence>
<dbReference type="Proteomes" id="UP000515161">
    <property type="component" value="Unplaced"/>
</dbReference>
<reference evidence="8" key="1">
    <citation type="submission" date="2025-08" db="UniProtKB">
        <authorList>
            <consortium name="RefSeq"/>
        </authorList>
    </citation>
    <scope>IDENTIFICATION</scope>
</reference>
<evidence type="ECO:0000256" key="1">
    <source>
        <dbReference type="ARBA" id="ARBA00008535"/>
    </source>
</evidence>
<protein>
    <submittedName>
        <fullName evidence="8">Uncharacterized protein LOC117555510</fullName>
    </submittedName>
</protein>